<comment type="subcellular location">
    <subcellularLocation>
        <location evidence="1">Endoplasmic reticulum membrane</location>
        <topology evidence="1">Multi-pass membrane protein</topology>
    </subcellularLocation>
</comment>
<feature type="transmembrane region" description="Helical" evidence="8">
    <location>
        <begin position="186"/>
        <end position="207"/>
    </location>
</feature>
<protein>
    <submittedName>
        <fullName evidence="10">Sphingosine-1-phosphate phosphatase 1</fullName>
    </submittedName>
</protein>
<keyword evidence="2 8" id="KW-0812">Transmembrane</keyword>
<dbReference type="GO" id="GO:0042392">
    <property type="term" value="F:sphingosine-1-phosphate phosphatase activity"/>
    <property type="evidence" value="ECO:0007669"/>
    <property type="project" value="TreeGrafter"/>
</dbReference>
<dbReference type="AlphaFoldDB" id="A0A2R5GLD6"/>
<evidence type="ECO:0000256" key="6">
    <source>
        <dbReference type="ARBA" id="ARBA00023136"/>
    </source>
</evidence>
<dbReference type="PANTHER" id="PTHR14969:SF28">
    <property type="entry name" value="DIHYDROSPHINGOSINE 1-PHOSPHATE PHOSPHATASE LCB3-RELATED"/>
    <property type="match status" value="1"/>
</dbReference>
<proteinExistence type="inferred from homology"/>
<dbReference type="EMBL" id="BEYU01000104">
    <property type="protein sequence ID" value="GBG31690.1"/>
    <property type="molecule type" value="Genomic_DNA"/>
</dbReference>
<dbReference type="InterPro" id="IPR036938">
    <property type="entry name" value="PAP2/HPO_sf"/>
</dbReference>
<sequence>MLEERLDAGLHVLRTKAAKVVAMPLVWLHFHTNVESFRESQVQQVASGTQLIARLQRRMRTRELDALFQLISLLGEEDFIIFAISFVTWNVDHALGRKLLLLVCMGLLIANIYKDIFQLPRPASPPVWKPKGQESVNSSREYGLPSSHASTAIASSIFLFLSATCDPDTSSVSCVPRAMSDPHNHVWILLCIAYYVSVSFSRLYLGMHSPTDLRAGTIVGLLWVILYFPFSAMVDRYIVTSSWLGLQVFLLSAFLFFIIPQPRLTTPTVLLNALLVGVMGGAVLGSRAMIDHGFLPSANNSAGVFLSNDHVAHVGTWTSAAAVASIRAWALAWPRLAVFVRTIVGMVVVLLVRTLAKIITMPILRLVGLLPGGRKADGEASQTSASKVPALAPESDDIVCLFSRDTDILGNMIAKLIINEFLGLGILYFAPMFLVRSGLA</sequence>
<evidence type="ECO:0000256" key="3">
    <source>
        <dbReference type="ARBA" id="ARBA00022801"/>
    </source>
</evidence>
<feature type="domain" description="Phosphatidic acid phosphatase type 2/haloperoxidase" evidence="9">
    <location>
        <begin position="95"/>
        <end position="228"/>
    </location>
</feature>
<feature type="transmembrane region" description="Helical" evidence="8">
    <location>
        <begin position="237"/>
        <end position="259"/>
    </location>
</feature>
<evidence type="ECO:0000256" key="5">
    <source>
        <dbReference type="ARBA" id="ARBA00022989"/>
    </source>
</evidence>
<dbReference type="InterPro" id="IPR000326">
    <property type="entry name" value="PAP2/HPO"/>
</dbReference>
<evidence type="ECO:0000313" key="10">
    <source>
        <dbReference type="EMBL" id="GBG31690.1"/>
    </source>
</evidence>
<evidence type="ECO:0000259" key="9">
    <source>
        <dbReference type="SMART" id="SM00014"/>
    </source>
</evidence>
<dbReference type="SMART" id="SM00014">
    <property type="entry name" value="acidPPc"/>
    <property type="match status" value="1"/>
</dbReference>
<reference evidence="10 11" key="1">
    <citation type="submission" date="2017-12" db="EMBL/GenBank/DDBJ databases">
        <title>Sequencing, de novo assembly and annotation of complete genome of a new Thraustochytrid species, strain FCC1311.</title>
        <authorList>
            <person name="Sedici K."/>
            <person name="Godart F."/>
            <person name="Aiese Cigliano R."/>
            <person name="Sanseverino W."/>
            <person name="Barakat M."/>
            <person name="Ortet P."/>
            <person name="Marechal E."/>
            <person name="Cagnac O."/>
            <person name="Amato A."/>
        </authorList>
    </citation>
    <scope>NUCLEOTIDE SEQUENCE [LARGE SCALE GENOMIC DNA]</scope>
</reference>
<dbReference type="SUPFAM" id="SSF48317">
    <property type="entry name" value="Acid phosphatase/Vanadium-dependent haloperoxidase"/>
    <property type="match status" value="1"/>
</dbReference>
<keyword evidence="6 8" id="KW-0472">Membrane</keyword>
<dbReference type="GO" id="GO:0005789">
    <property type="term" value="C:endoplasmic reticulum membrane"/>
    <property type="evidence" value="ECO:0007669"/>
    <property type="project" value="UniProtKB-SubCell"/>
</dbReference>
<keyword evidence="3" id="KW-0378">Hydrolase</keyword>
<comment type="caution">
    <text evidence="10">The sequence shown here is derived from an EMBL/GenBank/DDBJ whole genome shotgun (WGS) entry which is preliminary data.</text>
</comment>
<dbReference type="Pfam" id="PF01569">
    <property type="entry name" value="PAP2"/>
    <property type="match status" value="1"/>
</dbReference>
<evidence type="ECO:0000256" key="7">
    <source>
        <dbReference type="ARBA" id="ARBA00038324"/>
    </source>
</evidence>
<accession>A0A2R5GLD6</accession>
<keyword evidence="5 8" id="KW-1133">Transmembrane helix</keyword>
<evidence type="ECO:0000256" key="4">
    <source>
        <dbReference type="ARBA" id="ARBA00022824"/>
    </source>
</evidence>
<keyword evidence="11" id="KW-1185">Reference proteome</keyword>
<evidence type="ECO:0000256" key="2">
    <source>
        <dbReference type="ARBA" id="ARBA00022692"/>
    </source>
</evidence>
<name>A0A2R5GLD6_9STRA</name>
<gene>
    <name evidence="10" type="ORF">FCC1311_079152</name>
</gene>
<dbReference type="Proteomes" id="UP000241890">
    <property type="component" value="Unassembled WGS sequence"/>
</dbReference>
<organism evidence="10 11">
    <name type="scientific">Hondaea fermentalgiana</name>
    <dbReference type="NCBI Taxonomy" id="2315210"/>
    <lineage>
        <taxon>Eukaryota</taxon>
        <taxon>Sar</taxon>
        <taxon>Stramenopiles</taxon>
        <taxon>Bigyra</taxon>
        <taxon>Labyrinthulomycetes</taxon>
        <taxon>Thraustochytrida</taxon>
        <taxon>Thraustochytriidae</taxon>
        <taxon>Hondaea</taxon>
    </lineage>
</organism>
<feature type="transmembrane region" description="Helical" evidence="8">
    <location>
        <begin position="336"/>
        <end position="356"/>
    </location>
</feature>
<dbReference type="OrthoDB" id="301434at2759"/>
<feature type="transmembrane region" description="Helical" evidence="8">
    <location>
        <begin position="213"/>
        <end position="230"/>
    </location>
</feature>
<evidence type="ECO:0000313" key="11">
    <source>
        <dbReference type="Proteomes" id="UP000241890"/>
    </source>
</evidence>
<comment type="similarity">
    <text evidence="7">Belongs to the type 2 lipid phosphate phosphatase family.</text>
</comment>
<dbReference type="PANTHER" id="PTHR14969">
    <property type="entry name" value="SPHINGOSINE-1-PHOSPHATE PHOSPHOHYDROLASE"/>
    <property type="match status" value="1"/>
</dbReference>
<dbReference type="InParanoid" id="A0A2R5GLD6"/>
<feature type="transmembrane region" description="Helical" evidence="8">
    <location>
        <begin position="271"/>
        <end position="290"/>
    </location>
</feature>
<evidence type="ECO:0000256" key="8">
    <source>
        <dbReference type="SAM" id="Phobius"/>
    </source>
</evidence>
<keyword evidence="4" id="KW-0256">Endoplasmic reticulum</keyword>
<evidence type="ECO:0000256" key="1">
    <source>
        <dbReference type="ARBA" id="ARBA00004477"/>
    </source>
</evidence>
<dbReference type="Gene3D" id="1.20.144.10">
    <property type="entry name" value="Phosphatidic acid phosphatase type 2/haloperoxidase"/>
    <property type="match status" value="1"/>
</dbReference>
<feature type="transmembrane region" description="Helical" evidence="8">
    <location>
        <begin position="421"/>
        <end position="439"/>
    </location>
</feature>